<dbReference type="EMBL" id="CAKLBY020000189">
    <property type="protein sequence ID" value="CAK7932352.1"/>
    <property type="molecule type" value="Genomic_DNA"/>
</dbReference>
<comment type="caution">
    <text evidence="1">The sequence shown here is derived from an EMBL/GenBank/DDBJ whole genome shotgun (WGS) entry which is preliminary data.</text>
</comment>
<name>A0AAV1UE89_9STRA</name>
<sequence length="180" mass="19692">MSRRLASGYVRLDEYTIDSARRRLRQVGTSVVEGCQRKTPQQLLAPQQDQGSKYSYQRQPGMDVLASKGGLATVPSIEADDVSLSMLPSSVARKSGVEEGTGALAGDLVNGLSLLRESVHFSQLQCCGTLTKVFEEGQHTRRNQKNDSISFILMQALAQLPADLLEMLTPVRKLVVRKTG</sequence>
<gene>
    <name evidence="1" type="ORF">PM001_LOCUS17502</name>
</gene>
<evidence type="ECO:0000313" key="2">
    <source>
        <dbReference type="Proteomes" id="UP001162060"/>
    </source>
</evidence>
<reference evidence="1" key="1">
    <citation type="submission" date="2024-01" db="EMBL/GenBank/DDBJ databases">
        <authorList>
            <person name="Webb A."/>
        </authorList>
    </citation>
    <scope>NUCLEOTIDE SEQUENCE</scope>
    <source>
        <strain evidence="1">Pm1</strain>
    </source>
</reference>
<evidence type="ECO:0000313" key="1">
    <source>
        <dbReference type="EMBL" id="CAK7932352.1"/>
    </source>
</evidence>
<organism evidence="1 2">
    <name type="scientific">Peronospora matthiolae</name>
    <dbReference type="NCBI Taxonomy" id="2874970"/>
    <lineage>
        <taxon>Eukaryota</taxon>
        <taxon>Sar</taxon>
        <taxon>Stramenopiles</taxon>
        <taxon>Oomycota</taxon>
        <taxon>Peronosporomycetes</taxon>
        <taxon>Peronosporales</taxon>
        <taxon>Peronosporaceae</taxon>
        <taxon>Peronospora</taxon>
    </lineage>
</organism>
<proteinExistence type="predicted"/>
<dbReference type="AlphaFoldDB" id="A0AAV1UE89"/>
<dbReference type="Proteomes" id="UP001162060">
    <property type="component" value="Unassembled WGS sequence"/>
</dbReference>
<accession>A0AAV1UE89</accession>
<protein>
    <submittedName>
        <fullName evidence="1">Uncharacterized protein</fullName>
    </submittedName>
</protein>